<evidence type="ECO:0000313" key="3">
    <source>
        <dbReference type="Proteomes" id="UP000305874"/>
    </source>
</evidence>
<reference evidence="2 3" key="1">
    <citation type="submission" date="2017-12" db="EMBL/GenBank/DDBJ databases">
        <authorList>
            <person name="Paulsen S."/>
            <person name="Gram L.K."/>
        </authorList>
    </citation>
    <scope>NUCLEOTIDE SEQUENCE [LARGE SCALE GENOMIC DNA]</scope>
    <source>
        <strain evidence="2 3">S2897</strain>
    </source>
</reference>
<gene>
    <name evidence="2" type="ORF">CWC05_22955</name>
</gene>
<comment type="caution">
    <text evidence="2">The sequence shown here is derived from an EMBL/GenBank/DDBJ whole genome shotgun (WGS) entry which is preliminary data.</text>
</comment>
<dbReference type="AlphaFoldDB" id="A0A5S3YHF0"/>
<feature type="non-terminal residue" evidence="2">
    <location>
        <position position="63"/>
    </location>
</feature>
<proteinExistence type="predicted"/>
<dbReference type="InterPro" id="IPR011050">
    <property type="entry name" value="Pectin_lyase_fold/virulence"/>
</dbReference>
<dbReference type="SUPFAM" id="SSF51126">
    <property type="entry name" value="Pectin lyase-like"/>
    <property type="match status" value="1"/>
</dbReference>
<name>A0A5S3YHF0_9GAMM</name>
<keyword evidence="1" id="KW-0732">Signal</keyword>
<dbReference type="InterPro" id="IPR012334">
    <property type="entry name" value="Pectin_lyas_fold"/>
</dbReference>
<accession>A0A5S3YHF0</accession>
<organism evidence="2 3">
    <name type="scientific">Pseudoalteromonas ruthenica</name>
    <dbReference type="NCBI Taxonomy" id="151081"/>
    <lineage>
        <taxon>Bacteria</taxon>
        <taxon>Pseudomonadati</taxon>
        <taxon>Pseudomonadota</taxon>
        <taxon>Gammaproteobacteria</taxon>
        <taxon>Alteromonadales</taxon>
        <taxon>Pseudoalteromonadaceae</taxon>
        <taxon>Pseudoalteromonas</taxon>
    </lineage>
</organism>
<evidence type="ECO:0008006" key="4">
    <source>
        <dbReference type="Google" id="ProtNLM"/>
    </source>
</evidence>
<evidence type="ECO:0000256" key="1">
    <source>
        <dbReference type="SAM" id="SignalP"/>
    </source>
</evidence>
<dbReference type="Gene3D" id="2.160.20.10">
    <property type="entry name" value="Single-stranded right-handed beta-helix, Pectin lyase-like"/>
    <property type="match status" value="1"/>
</dbReference>
<protein>
    <recommendedName>
        <fullName evidence="4">Pectate lyase superfamily protein domain-containing protein</fullName>
    </recommendedName>
</protein>
<feature type="chain" id="PRO_5024365659" description="Pectate lyase superfamily protein domain-containing protein" evidence="1">
    <location>
        <begin position="20"/>
        <end position="63"/>
    </location>
</feature>
<dbReference type="Proteomes" id="UP000305874">
    <property type="component" value="Unassembled WGS sequence"/>
</dbReference>
<sequence length="63" mass="6583">MKKSLILLALGCTSLNALAADTSVISITDQAFGAIANDNIDDSNAIQSAINFAVQNNKTVYIP</sequence>
<feature type="signal peptide" evidence="1">
    <location>
        <begin position="1"/>
        <end position="19"/>
    </location>
</feature>
<reference evidence="3" key="2">
    <citation type="submission" date="2019-06" db="EMBL/GenBank/DDBJ databases">
        <title>Co-occurence of chitin degradation, pigmentation and bioactivity in marine Pseudoalteromonas.</title>
        <authorList>
            <person name="Sonnenschein E.C."/>
            <person name="Bech P.K."/>
        </authorList>
    </citation>
    <scope>NUCLEOTIDE SEQUENCE [LARGE SCALE GENOMIC DNA]</scope>
    <source>
        <strain evidence="3">S2897</strain>
    </source>
</reference>
<dbReference type="RefSeq" id="WP_138549436.1">
    <property type="nucleotide sequence ID" value="NZ_PNCG01000881.1"/>
</dbReference>
<dbReference type="EMBL" id="PNCG01000881">
    <property type="protein sequence ID" value="TMP70966.1"/>
    <property type="molecule type" value="Genomic_DNA"/>
</dbReference>
<evidence type="ECO:0000313" key="2">
    <source>
        <dbReference type="EMBL" id="TMP70966.1"/>
    </source>
</evidence>